<proteinExistence type="predicted"/>
<keyword evidence="3" id="KW-1185">Reference proteome</keyword>
<feature type="region of interest" description="Disordered" evidence="1">
    <location>
        <begin position="94"/>
        <end position="122"/>
    </location>
</feature>
<accession>A0ABD0JWB0</accession>
<dbReference type="EMBL" id="JACVVK020000305">
    <property type="protein sequence ID" value="KAK7479346.1"/>
    <property type="molecule type" value="Genomic_DNA"/>
</dbReference>
<gene>
    <name evidence="2" type="ORF">BaRGS_00029424</name>
</gene>
<evidence type="ECO:0000256" key="1">
    <source>
        <dbReference type="SAM" id="MobiDB-lite"/>
    </source>
</evidence>
<comment type="caution">
    <text evidence="2">The sequence shown here is derived from an EMBL/GenBank/DDBJ whole genome shotgun (WGS) entry which is preliminary data.</text>
</comment>
<evidence type="ECO:0000313" key="3">
    <source>
        <dbReference type="Proteomes" id="UP001519460"/>
    </source>
</evidence>
<evidence type="ECO:0000313" key="2">
    <source>
        <dbReference type="EMBL" id="KAK7479346.1"/>
    </source>
</evidence>
<feature type="compositionally biased region" description="Basic and acidic residues" evidence="1">
    <location>
        <begin position="145"/>
        <end position="157"/>
    </location>
</feature>
<name>A0ABD0JWB0_9CAEN</name>
<dbReference type="Proteomes" id="UP001519460">
    <property type="component" value="Unassembled WGS sequence"/>
</dbReference>
<sequence length="163" mass="18457">MYRRARKADAVLVRTDLRFQTLLVQGLEALIPPWLPDQRALTVPAGPRLIPSPHRRRVSTTIRYAYESWSSFGYKLFSVDWLEGKHECLCQKGGEERHGERQKAVATDAGEAGAGRGKKRTDSRVCWGEVTLPLSVSGTQFPSPEIRHRSLPRERPIRGLPTR</sequence>
<dbReference type="AlphaFoldDB" id="A0ABD0JWB0"/>
<reference evidence="2 3" key="1">
    <citation type="journal article" date="2023" name="Sci. Data">
        <title>Genome assembly of the Korean intertidal mud-creeper Batillaria attramentaria.</title>
        <authorList>
            <person name="Patra A.K."/>
            <person name="Ho P.T."/>
            <person name="Jun S."/>
            <person name="Lee S.J."/>
            <person name="Kim Y."/>
            <person name="Won Y.J."/>
        </authorList>
    </citation>
    <scope>NUCLEOTIDE SEQUENCE [LARGE SCALE GENOMIC DNA]</scope>
    <source>
        <strain evidence="2">Wonlab-2016</strain>
    </source>
</reference>
<protein>
    <submittedName>
        <fullName evidence="2">Uncharacterized protein</fullName>
    </submittedName>
</protein>
<organism evidence="2 3">
    <name type="scientific">Batillaria attramentaria</name>
    <dbReference type="NCBI Taxonomy" id="370345"/>
    <lineage>
        <taxon>Eukaryota</taxon>
        <taxon>Metazoa</taxon>
        <taxon>Spiralia</taxon>
        <taxon>Lophotrochozoa</taxon>
        <taxon>Mollusca</taxon>
        <taxon>Gastropoda</taxon>
        <taxon>Caenogastropoda</taxon>
        <taxon>Sorbeoconcha</taxon>
        <taxon>Cerithioidea</taxon>
        <taxon>Batillariidae</taxon>
        <taxon>Batillaria</taxon>
    </lineage>
</organism>
<feature type="region of interest" description="Disordered" evidence="1">
    <location>
        <begin position="137"/>
        <end position="163"/>
    </location>
</feature>
<feature type="compositionally biased region" description="Basic and acidic residues" evidence="1">
    <location>
        <begin position="94"/>
        <end position="103"/>
    </location>
</feature>